<evidence type="ECO:0000256" key="10">
    <source>
        <dbReference type="ARBA" id="ARBA00023114"/>
    </source>
</evidence>
<evidence type="ECO:0000256" key="13">
    <source>
        <dbReference type="ARBA" id="ARBA00023237"/>
    </source>
</evidence>
<dbReference type="AlphaFoldDB" id="A0A2N3U794"/>
<keyword evidence="4" id="KW-1134">Transmembrane beta strand</keyword>
<feature type="domain" description="SLBB" evidence="16">
    <location>
        <begin position="145"/>
        <end position="224"/>
    </location>
</feature>
<evidence type="ECO:0000256" key="6">
    <source>
        <dbReference type="ARBA" id="ARBA00022692"/>
    </source>
</evidence>
<evidence type="ECO:0000256" key="8">
    <source>
        <dbReference type="ARBA" id="ARBA00023047"/>
    </source>
</evidence>
<dbReference type="InterPro" id="IPR054765">
    <property type="entry name" value="SLBB_dom"/>
</dbReference>
<dbReference type="InterPro" id="IPR049712">
    <property type="entry name" value="Poly_export"/>
</dbReference>
<proteinExistence type="inferred from homology"/>
<dbReference type="PROSITE" id="PS51257">
    <property type="entry name" value="PROKAR_LIPOPROTEIN"/>
    <property type="match status" value="1"/>
</dbReference>
<keyword evidence="10" id="KW-0626">Porin</keyword>
<keyword evidence="3" id="KW-0813">Transport</keyword>
<evidence type="ECO:0000256" key="7">
    <source>
        <dbReference type="ARBA" id="ARBA00022729"/>
    </source>
</evidence>
<keyword evidence="12" id="KW-0564">Palmitate</keyword>
<evidence type="ECO:0000256" key="5">
    <source>
        <dbReference type="ARBA" id="ARBA00022597"/>
    </source>
</evidence>
<evidence type="ECO:0000313" key="17">
    <source>
        <dbReference type="EMBL" id="PKV62621.1"/>
    </source>
</evidence>
<keyword evidence="8" id="KW-0625">Polysaccharide transport</keyword>
<name>A0A2N3U794_9BACT</name>
<dbReference type="OrthoDB" id="662756at2"/>
<comment type="similarity">
    <text evidence="2">Belongs to the BexD/CtrA/VexA family.</text>
</comment>
<dbReference type="GO" id="GO:0009279">
    <property type="term" value="C:cell outer membrane"/>
    <property type="evidence" value="ECO:0007669"/>
    <property type="project" value="UniProtKB-SubCell"/>
</dbReference>
<evidence type="ECO:0000256" key="12">
    <source>
        <dbReference type="ARBA" id="ARBA00023139"/>
    </source>
</evidence>
<evidence type="ECO:0000259" key="15">
    <source>
        <dbReference type="Pfam" id="PF02563"/>
    </source>
</evidence>
<protein>
    <submittedName>
        <fullName evidence="17">Polysaccharide export outer membrane protein</fullName>
    </submittedName>
</protein>
<evidence type="ECO:0000259" key="16">
    <source>
        <dbReference type="Pfam" id="PF22461"/>
    </source>
</evidence>
<dbReference type="GO" id="GO:0046930">
    <property type="term" value="C:pore complex"/>
    <property type="evidence" value="ECO:0007669"/>
    <property type="project" value="UniProtKB-KW"/>
</dbReference>
<evidence type="ECO:0000313" key="18">
    <source>
        <dbReference type="Proteomes" id="UP000233782"/>
    </source>
</evidence>
<evidence type="ECO:0000256" key="11">
    <source>
        <dbReference type="ARBA" id="ARBA00023136"/>
    </source>
</evidence>
<keyword evidence="14" id="KW-0449">Lipoprotein</keyword>
<reference evidence="17 18" key="1">
    <citation type="submission" date="2017-12" db="EMBL/GenBank/DDBJ databases">
        <title>Genomic Encyclopedia of Type Strains, Phase III (KMG-III): the genomes of soil and plant-associated and newly described type strains.</title>
        <authorList>
            <person name="Whitman W."/>
        </authorList>
    </citation>
    <scope>NUCLEOTIDE SEQUENCE [LARGE SCALE GENOMIC DNA]</scope>
    <source>
        <strain evidence="17 18">LP43</strain>
    </source>
</reference>
<comment type="subcellular location">
    <subcellularLocation>
        <location evidence="1">Cell outer membrane</location>
        <topology evidence="1">Multi-pass membrane protein</topology>
    </subcellularLocation>
</comment>
<dbReference type="PANTHER" id="PTHR33619:SF3">
    <property type="entry name" value="POLYSACCHARIDE EXPORT PROTEIN GFCE-RELATED"/>
    <property type="match status" value="1"/>
</dbReference>
<dbReference type="Gene3D" id="3.10.560.10">
    <property type="entry name" value="Outer membrane lipoprotein wza domain like"/>
    <property type="match status" value="1"/>
</dbReference>
<keyword evidence="6" id="KW-0812">Transmembrane</keyword>
<keyword evidence="5" id="KW-0762">Sugar transport</keyword>
<keyword evidence="11" id="KW-0472">Membrane</keyword>
<dbReference type="Pfam" id="PF22461">
    <property type="entry name" value="SLBB_2"/>
    <property type="match status" value="1"/>
</dbReference>
<dbReference type="Proteomes" id="UP000233782">
    <property type="component" value="Unassembled WGS sequence"/>
</dbReference>
<dbReference type="InterPro" id="IPR003715">
    <property type="entry name" value="Poly_export_N"/>
</dbReference>
<keyword evidence="9" id="KW-0406">Ion transport</keyword>
<accession>A0A2N3U794</accession>
<dbReference type="RefSeq" id="WP_101446787.1">
    <property type="nucleotide sequence ID" value="NZ_PJMU01000004.1"/>
</dbReference>
<keyword evidence="13" id="KW-0998">Cell outer membrane</keyword>
<evidence type="ECO:0000256" key="3">
    <source>
        <dbReference type="ARBA" id="ARBA00022448"/>
    </source>
</evidence>
<dbReference type="GO" id="GO:0006811">
    <property type="term" value="P:monoatomic ion transport"/>
    <property type="evidence" value="ECO:0007669"/>
    <property type="project" value="UniProtKB-KW"/>
</dbReference>
<dbReference type="Pfam" id="PF02563">
    <property type="entry name" value="Poly_export"/>
    <property type="match status" value="1"/>
</dbReference>
<gene>
    <name evidence="17" type="ORF">BD749_3501</name>
</gene>
<comment type="caution">
    <text evidence="17">The sequence shown here is derived from an EMBL/GenBank/DDBJ whole genome shotgun (WGS) entry which is preliminary data.</text>
</comment>
<keyword evidence="18" id="KW-1185">Reference proteome</keyword>
<organism evidence="17 18">
    <name type="scientific">Pontibacter ramchanderi</name>
    <dbReference type="NCBI Taxonomy" id="1179743"/>
    <lineage>
        <taxon>Bacteria</taxon>
        <taxon>Pseudomonadati</taxon>
        <taxon>Bacteroidota</taxon>
        <taxon>Cytophagia</taxon>
        <taxon>Cytophagales</taxon>
        <taxon>Hymenobacteraceae</taxon>
        <taxon>Pontibacter</taxon>
    </lineage>
</organism>
<sequence>MRIKYLSYLIIFLLFSCSNRNLAYFSDLKQVPEYEEKIVNLSEPRIQADDLLSITISSLSADAGTLFSRGTVAQVSNPSSTGIPGSKANGELGYLVDQDGNIDLPVLGKIKLGGLTKQEATQKIVSQLRDYVKEPTANIRFLNFRVTVVGEVSRPSTFIIPSERLNVIEALGMAGDMTPFGRRDNVLIIREENGTRKLARLDLNSKSTFSSPYFYLQQNDVVYVEPNKSKITQSTVDTRFISLTFAAMSTLSLILWRLL</sequence>
<evidence type="ECO:0000256" key="2">
    <source>
        <dbReference type="ARBA" id="ARBA00009450"/>
    </source>
</evidence>
<evidence type="ECO:0000256" key="9">
    <source>
        <dbReference type="ARBA" id="ARBA00023065"/>
    </source>
</evidence>
<dbReference type="GO" id="GO:0015288">
    <property type="term" value="F:porin activity"/>
    <property type="evidence" value="ECO:0007669"/>
    <property type="project" value="UniProtKB-KW"/>
</dbReference>
<dbReference type="GO" id="GO:0015159">
    <property type="term" value="F:polysaccharide transmembrane transporter activity"/>
    <property type="evidence" value="ECO:0007669"/>
    <property type="project" value="InterPro"/>
</dbReference>
<evidence type="ECO:0000256" key="1">
    <source>
        <dbReference type="ARBA" id="ARBA00004571"/>
    </source>
</evidence>
<evidence type="ECO:0000256" key="14">
    <source>
        <dbReference type="ARBA" id="ARBA00023288"/>
    </source>
</evidence>
<feature type="domain" description="Polysaccharide export protein N-terminal" evidence="15">
    <location>
        <begin position="43"/>
        <end position="140"/>
    </location>
</feature>
<evidence type="ECO:0000256" key="4">
    <source>
        <dbReference type="ARBA" id="ARBA00022452"/>
    </source>
</evidence>
<dbReference type="EMBL" id="PJMU01000004">
    <property type="protein sequence ID" value="PKV62621.1"/>
    <property type="molecule type" value="Genomic_DNA"/>
</dbReference>
<keyword evidence="7" id="KW-0732">Signal</keyword>
<dbReference type="PANTHER" id="PTHR33619">
    <property type="entry name" value="POLYSACCHARIDE EXPORT PROTEIN GFCE-RELATED"/>
    <property type="match status" value="1"/>
</dbReference>